<evidence type="ECO:0000256" key="2">
    <source>
        <dbReference type="ARBA" id="ARBA00022741"/>
    </source>
</evidence>
<reference evidence="10" key="1">
    <citation type="submission" date="2020-10" db="EMBL/GenBank/DDBJ databases">
        <authorList>
            <person name="Gilroy R."/>
        </authorList>
    </citation>
    <scope>NUCLEOTIDE SEQUENCE</scope>
    <source>
        <strain evidence="10">9366</strain>
    </source>
</reference>
<dbReference type="InterPro" id="IPR055173">
    <property type="entry name" value="NrdR-like_N"/>
</dbReference>
<accession>A0A9D1ML53</accession>
<dbReference type="Proteomes" id="UP000824145">
    <property type="component" value="Unassembled WGS sequence"/>
</dbReference>
<dbReference type="AlphaFoldDB" id="A0A9D1ML53"/>
<name>A0A9D1ML53_9FIRM</name>
<dbReference type="GO" id="GO:0003677">
    <property type="term" value="F:DNA binding"/>
    <property type="evidence" value="ECO:0007669"/>
    <property type="project" value="UniProtKB-KW"/>
</dbReference>
<evidence type="ECO:0000259" key="9">
    <source>
        <dbReference type="PROSITE" id="PS51161"/>
    </source>
</evidence>
<dbReference type="NCBIfam" id="TIGR00244">
    <property type="entry name" value="transcriptional regulator NrdR"/>
    <property type="match status" value="1"/>
</dbReference>
<dbReference type="InterPro" id="IPR003796">
    <property type="entry name" value="RNR_NrdR-like"/>
</dbReference>
<evidence type="ECO:0000256" key="5">
    <source>
        <dbReference type="ARBA" id="ARBA00023015"/>
    </source>
</evidence>
<keyword evidence="8" id="KW-0479">Metal-binding</keyword>
<proteinExistence type="inferred from homology"/>
<dbReference type="HAMAP" id="MF_00440">
    <property type="entry name" value="NrdR"/>
    <property type="match status" value="1"/>
</dbReference>
<dbReference type="Pfam" id="PF22811">
    <property type="entry name" value="Zn_ribbon_NrdR"/>
    <property type="match status" value="1"/>
</dbReference>
<organism evidence="10 11">
    <name type="scientific">Candidatus Caccalectryoclostridium excrementigallinarum</name>
    <dbReference type="NCBI Taxonomy" id="2840710"/>
    <lineage>
        <taxon>Bacteria</taxon>
        <taxon>Bacillati</taxon>
        <taxon>Bacillota</taxon>
        <taxon>Clostridia</taxon>
        <taxon>Christensenellales</taxon>
        <taxon>Christensenellaceae</taxon>
        <taxon>Christensenellaceae incertae sedis</taxon>
        <taxon>Candidatus Caccalectryoclostridium</taxon>
    </lineage>
</organism>
<evidence type="ECO:0000256" key="4">
    <source>
        <dbReference type="ARBA" id="ARBA00022840"/>
    </source>
</evidence>
<gene>
    <name evidence="8 10" type="primary">nrdR</name>
    <name evidence="10" type="ORF">IAB07_00285</name>
</gene>
<evidence type="ECO:0000256" key="6">
    <source>
        <dbReference type="ARBA" id="ARBA00023125"/>
    </source>
</evidence>
<dbReference type="PANTHER" id="PTHR30455:SF2">
    <property type="entry name" value="TRANSCRIPTIONAL REPRESSOR NRDR"/>
    <property type="match status" value="1"/>
</dbReference>
<comment type="function">
    <text evidence="8">Negatively regulates transcription of bacterial ribonucleotide reductase nrd genes and operons by binding to NrdR-boxes.</text>
</comment>
<dbReference type="GO" id="GO:0008270">
    <property type="term" value="F:zinc ion binding"/>
    <property type="evidence" value="ECO:0007669"/>
    <property type="project" value="UniProtKB-UniRule"/>
</dbReference>
<dbReference type="PROSITE" id="PS51161">
    <property type="entry name" value="ATP_CONE"/>
    <property type="match status" value="1"/>
</dbReference>
<evidence type="ECO:0000313" key="11">
    <source>
        <dbReference type="Proteomes" id="UP000824145"/>
    </source>
</evidence>
<evidence type="ECO:0000313" key="10">
    <source>
        <dbReference type="EMBL" id="HIU62190.1"/>
    </source>
</evidence>
<comment type="similarity">
    <text evidence="8">Belongs to the NrdR family.</text>
</comment>
<protein>
    <recommendedName>
        <fullName evidence="8">Transcriptional repressor NrdR</fullName>
    </recommendedName>
</protein>
<evidence type="ECO:0000256" key="8">
    <source>
        <dbReference type="HAMAP-Rule" id="MF_00440"/>
    </source>
</evidence>
<keyword evidence="4 8" id="KW-0067">ATP-binding</keyword>
<dbReference type="GO" id="GO:0005524">
    <property type="term" value="F:ATP binding"/>
    <property type="evidence" value="ECO:0007669"/>
    <property type="project" value="UniProtKB-UniRule"/>
</dbReference>
<keyword evidence="1 8" id="KW-0678">Repressor</keyword>
<keyword evidence="6 8" id="KW-0238">DNA-binding</keyword>
<reference evidence="10" key="2">
    <citation type="journal article" date="2021" name="PeerJ">
        <title>Extensive microbial diversity within the chicken gut microbiome revealed by metagenomics and culture.</title>
        <authorList>
            <person name="Gilroy R."/>
            <person name="Ravi A."/>
            <person name="Getino M."/>
            <person name="Pursley I."/>
            <person name="Horton D.L."/>
            <person name="Alikhan N.F."/>
            <person name="Baker D."/>
            <person name="Gharbi K."/>
            <person name="Hall N."/>
            <person name="Watson M."/>
            <person name="Adriaenssens E.M."/>
            <person name="Foster-Nyarko E."/>
            <person name="Jarju S."/>
            <person name="Secka A."/>
            <person name="Antonio M."/>
            <person name="Oren A."/>
            <person name="Chaudhuri R.R."/>
            <person name="La Ragione R."/>
            <person name="Hildebrand F."/>
            <person name="Pallen M.J."/>
        </authorList>
    </citation>
    <scope>NUCLEOTIDE SEQUENCE</scope>
    <source>
        <strain evidence="10">9366</strain>
    </source>
</reference>
<evidence type="ECO:0000256" key="3">
    <source>
        <dbReference type="ARBA" id="ARBA00022833"/>
    </source>
</evidence>
<keyword evidence="8" id="KW-0863">Zinc-finger</keyword>
<evidence type="ECO:0000256" key="7">
    <source>
        <dbReference type="ARBA" id="ARBA00023163"/>
    </source>
</evidence>
<dbReference type="GO" id="GO:0045892">
    <property type="term" value="P:negative regulation of DNA-templated transcription"/>
    <property type="evidence" value="ECO:0007669"/>
    <property type="project" value="UniProtKB-UniRule"/>
</dbReference>
<dbReference type="PANTHER" id="PTHR30455">
    <property type="entry name" value="TRANSCRIPTIONAL REPRESSOR NRDR"/>
    <property type="match status" value="1"/>
</dbReference>
<dbReference type="Pfam" id="PF03477">
    <property type="entry name" value="ATP-cone"/>
    <property type="match status" value="1"/>
</dbReference>
<dbReference type="InterPro" id="IPR005144">
    <property type="entry name" value="ATP-cone_dom"/>
</dbReference>
<keyword evidence="3 8" id="KW-0862">Zinc</keyword>
<keyword evidence="7 8" id="KW-0804">Transcription</keyword>
<evidence type="ECO:0000256" key="1">
    <source>
        <dbReference type="ARBA" id="ARBA00022491"/>
    </source>
</evidence>
<sequence>MKCIYCGCMDSKVIDSRVNEDGTSIRRRRECTACGKRFTTYETVEFAPVMVVKKNGCRQAFSAQKVKQGILKACEKRPVAMQRIDNLVSDIEKRVANHLDQEITSDEIGNMVMDGLKEIDDVAYVRFAAVHRQFKDINSWLDEINEIVKKKSHK</sequence>
<keyword evidence="2 8" id="KW-0547">Nucleotide-binding</keyword>
<dbReference type="EMBL" id="DVNJ01000001">
    <property type="protein sequence ID" value="HIU62190.1"/>
    <property type="molecule type" value="Genomic_DNA"/>
</dbReference>
<keyword evidence="5 8" id="KW-0805">Transcription regulation</keyword>
<comment type="cofactor">
    <cofactor evidence="8">
        <name>Zn(2+)</name>
        <dbReference type="ChEBI" id="CHEBI:29105"/>
    </cofactor>
    <text evidence="8">Binds 1 zinc ion.</text>
</comment>
<feature type="zinc finger region" evidence="8">
    <location>
        <begin position="3"/>
        <end position="34"/>
    </location>
</feature>
<feature type="domain" description="ATP-cone" evidence="9">
    <location>
        <begin position="49"/>
        <end position="139"/>
    </location>
</feature>
<comment type="caution">
    <text evidence="10">The sequence shown here is derived from an EMBL/GenBank/DDBJ whole genome shotgun (WGS) entry which is preliminary data.</text>
</comment>